<gene>
    <name evidence="3" type="ORF">SAMN04488546_3215</name>
</gene>
<evidence type="ECO:0000313" key="4">
    <source>
        <dbReference type="Proteomes" id="UP000198507"/>
    </source>
</evidence>
<dbReference type="Gene3D" id="3.10.310.30">
    <property type="match status" value="1"/>
</dbReference>
<dbReference type="Pfam" id="PF02272">
    <property type="entry name" value="DHHA1"/>
    <property type="match status" value="1"/>
</dbReference>
<accession>A0A1I0G7T0</accession>
<dbReference type="Pfam" id="PF01368">
    <property type="entry name" value="DHH"/>
    <property type="match status" value="1"/>
</dbReference>
<dbReference type="GO" id="GO:0003676">
    <property type="term" value="F:nucleic acid binding"/>
    <property type="evidence" value="ECO:0007669"/>
    <property type="project" value="InterPro"/>
</dbReference>
<protein>
    <submittedName>
        <fullName evidence="3">Phosphoesterase RecJ domain-containing protein</fullName>
    </submittedName>
</protein>
<dbReference type="PANTHER" id="PTHR47618">
    <property type="entry name" value="BIFUNCTIONAL OLIGORIBONUCLEASE AND PAP PHOSPHATASE NRNA"/>
    <property type="match status" value="1"/>
</dbReference>
<dbReference type="InterPro" id="IPR038763">
    <property type="entry name" value="DHH_sf"/>
</dbReference>
<dbReference type="EMBL" id="FOIE01000006">
    <property type="protein sequence ID" value="SET66115.1"/>
    <property type="molecule type" value="Genomic_DNA"/>
</dbReference>
<feature type="domain" description="DHHA1" evidence="2">
    <location>
        <begin position="256"/>
        <end position="328"/>
    </location>
</feature>
<dbReference type="Proteomes" id="UP000198507">
    <property type="component" value="Unassembled WGS sequence"/>
</dbReference>
<keyword evidence="4" id="KW-1185">Reference proteome</keyword>
<dbReference type="OrthoDB" id="9803668at2"/>
<feature type="domain" description="DDH" evidence="1">
    <location>
        <begin position="36"/>
        <end position="177"/>
    </location>
</feature>
<dbReference type="SUPFAM" id="SSF64182">
    <property type="entry name" value="DHH phosphoesterases"/>
    <property type="match status" value="1"/>
</dbReference>
<dbReference type="RefSeq" id="WP_091445705.1">
    <property type="nucleotide sequence ID" value="NZ_FOIE01000006.1"/>
</dbReference>
<evidence type="ECO:0000259" key="1">
    <source>
        <dbReference type="Pfam" id="PF01368"/>
    </source>
</evidence>
<sequence>MTVSLPRGAGPHPPGARPTDRAAAVLAEAAAARCTVVLSGHVQPDADALGSTLALAEGLRRRGARVLTTFPDPFTLPASLAWLPGAEGLVPSSAVPASPDVFVSLDAASPGRLGELAGLLEGAATSVVVDHHASNPGFGDVRVVDPGAPATVALVADLLDGLGVSLDERLATCLYAGLAADTGSFRFGSTRPDTHHLAARLLATGIDHATISQRLFDTAPFGWLGLLSVVAGRAVLETAAGAGLVWTWSSTAEAAEHGLPGEQLEALVDVVRSTQEADVACVLKGQDDGTWSVSLRSRGATDVARVAMALGGGGHRAAAGFTSHEDRETTMARIRQELCASSASGLPPRPGAVPDGR</sequence>
<name>A0A1I0G7T0_9ACTN</name>
<dbReference type="InterPro" id="IPR003156">
    <property type="entry name" value="DHHA1_dom"/>
</dbReference>
<evidence type="ECO:0000313" key="3">
    <source>
        <dbReference type="EMBL" id="SET66115.1"/>
    </source>
</evidence>
<dbReference type="InterPro" id="IPR001667">
    <property type="entry name" value="DDH_dom"/>
</dbReference>
<evidence type="ECO:0000259" key="2">
    <source>
        <dbReference type="Pfam" id="PF02272"/>
    </source>
</evidence>
<reference evidence="4" key="1">
    <citation type="submission" date="2016-10" db="EMBL/GenBank/DDBJ databases">
        <authorList>
            <person name="Varghese N."/>
            <person name="Submissions S."/>
        </authorList>
    </citation>
    <scope>NUCLEOTIDE SEQUENCE [LARGE SCALE GENOMIC DNA]</scope>
    <source>
        <strain evidence="4">DSM 44209</strain>
    </source>
</reference>
<dbReference type="Gene3D" id="3.90.1640.10">
    <property type="entry name" value="inorganic pyrophosphatase (n-terminal core)"/>
    <property type="match status" value="1"/>
</dbReference>
<organism evidence="3 4">
    <name type="scientific">Geodermatophilus poikilotrophus</name>
    <dbReference type="NCBI Taxonomy" id="1333667"/>
    <lineage>
        <taxon>Bacteria</taxon>
        <taxon>Bacillati</taxon>
        <taxon>Actinomycetota</taxon>
        <taxon>Actinomycetes</taxon>
        <taxon>Geodermatophilales</taxon>
        <taxon>Geodermatophilaceae</taxon>
        <taxon>Geodermatophilus</taxon>
    </lineage>
</organism>
<dbReference type="AlphaFoldDB" id="A0A1I0G7T0"/>
<proteinExistence type="predicted"/>
<dbReference type="PANTHER" id="PTHR47618:SF1">
    <property type="entry name" value="BIFUNCTIONAL OLIGORIBONUCLEASE AND PAP PHOSPHATASE NRNA"/>
    <property type="match status" value="1"/>
</dbReference>
<dbReference type="InterPro" id="IPR051319">
    <property type="entry name" value="Oligoribo/pAp-PDE_c-di-AMP_PDE"/>
</dbReference>